<keyword evidence="7" id="KW-1185">Reference proteome</keyword>
<evidence type="ECO:0000313" key="7">
    <source>
        <dbReference type="Proteomes" id="UP000002640"/>
    </source>
</evidence>
<feature type="chain" id="PRO_5003473086" evidence="5">
    <location>
        <begin position="20"/>
        <end position="231"/>
    </location>
</feature>
<feature type="signal peptide" evidence="5">
    <location>
        <begin position="1"/>
        <end position="19"/>
    </location>
</feature>
<proteinExistence type="inferred from homology"/>
<name>G5A8S1_PHYSP</name>
<dbReference type="KEGG" id="psoj:PHYSODRAFT_259736"/>
<dbReference type="SMR" id="G5A8S1"/>
<evidence type="ECO:0000256" key="1">
    <source>
        <dbReference type="ARBA" id="ARBA00004613"/>
    </source>
</evidence>
<evidence type="ECO:0000256" key="4">
    <source>
        <dbReference type="ARBA" id="ARBA00023026"/>
    </source>
</evidence>
<dbReference type="PIRSF" id="PIRSF029958">
    <property type="entry name" value="Necrosis-inducing_protein"/>
    <property type="match status" value="1"/>
</dbReference>
<accession>G5A8S1</accession>
<evidence type="ECO:0000256" key="2">
    <source>
        <dbReference type="ARBA" id="ARBA00009520"/>
    </source>
</evidence>
<dbReference type="PANTHER" id="PTHR33657:SF8">
    <property type="entry name" value="DOMAIN PROTEIN, PUTATIVE (AFU_ORTHOLOGUE AFUA_5G00600)-RELATED"/>
    <property type="match status" value="1"/>
</dbReference>
<dbReference type="Proteomes" id="UP000002640">
    <property type="component" value="Unassembled WGS sequence"/>
</dbReference>
<dbReference type="GO" id="GO:0005576">
    <property type="term" value="C:extracellular region"/>
    <property type="evidence" value="ECO:0007669"/>
    <property type="project" value="UniProtKB-SubCell"/>
</dbReference>
<dbReference type="AlphaFoldDB" id="G5A8S1"/>
<keyword evidence="5" id="KW-0732">Signal</keyword>
<dbReference type="EMBL" id="JH159161">
    <property type="protein sequence ID" value="EGZ08297.1"/>
    <property type="molecule type" value="Genomic_DNA"/>
</dbReference>
<gene>
    <name evidence="6" type="ORF">PHYSODRAFT_259736</name>
</gene>
<protein>
    <submittedName>
        <fullName evidence="6">Necrosis inducing-like protein NPP1 type</fullName>
    </submittedName>
</protein>
<keyword evidence="3" id="KW-0964">Secreted</keyword>
<comment type="similarity">
    <text evidence="2">Belongs to the Necrosis inducing protein (NPP1) family.</text>
</comment>
<evidence type="ECO:0000313" key="6">
    <source>
        <dbReference type="EMBL" id="EGZ08297.1"/>
    </source>
</evidence>
<organism evidence="6 7">
    <name type="scientific">Phytophthora sojae (strain P6497)</name>
    <name type="common">Soybean stem and root rot agent</name>
    <name type="synonym">Phytophthora megasperma f. sp. glycines</name>
    <dbReference type="NCBI Taxonomy" id="1094619"/>
    <lineage>
        <taxon>Eukaryota</taxon>
        <taxon>Sar</taxon>
        <taxon>Stramenopiles</taxon>
        <taxon>Oomycota</taxon>
        <taxon>Peronosporomycetes</taxon>
        <taxon>Peronosporales</taxon>
        <taxon>Peronosporaceae</taxon>
        <taxon>Phytophthora</taxon>
    </lineage>
</organism>
<sequence length="231" mass="25961">MQFRALFLAAVGCFAAVQAEVNWINHDQVHPFAQVEPVNASDKAAIKFKPKLQISYGCHPYPAVQADGAVSDGLKWGGKPDGKCKGSGLGSQVYSRSDWYQGKWAIIHRHLWLYLVLWIDNPEAANPAILGVWLRTAGGNEQRVPPDAKFIDGSSLKVEYYKSSWHGKTGIQLTENPGEFQDLVTWEQMTEEARIALTEANFDGHWQERKDLDVPFIDGEFTVNLEKAWIF</sequence>
<dbReference type="InterPro" id="IPR008701">
    <property type="entry name" value="NPP1"/>
</dbReference>
<dbReference type="PANTHER" id="PTHR33657">
    <property type="entry name" value="DOMAIN PROTEIN, PUTATIVE (AFU_ORTHOLOGUE AFUA_5G00600)-RELATED"/>
    <property type="match status" value="1"/>
</dbReference>
<evidence type="ECO:0000256" key="3">
    <source>
        <dbReference type="ARBA" id="ARBA00022525"/>
    </source>
</evidence>
<dbReference type="GeneID" id="20639111"/>
<reference evidence="6 7" key="1">
    <citation type="journal article" date="2006" name="Science">
        <title>Phytophthora genome sequences uncover evolutionary origins and mechanisms of pathogenesis.</title>
        <authorList>
            <person name="Tyler B.M."/>
            <person name="Tripathy S."/>
            <person name="Zhang X."/>
            <person name="Dehal P."/>
            <person name="Jiang R.H."/>
            <person name="Aerts A."/>
            <person name="Arredondo F.D."/>
            <person name="Baxter L."/>
            <person name="Bensasson D."/>
            <person name="Beynon J.L."/>
            <person name="Chapman J."/>
            <person name="Damasceno C.M."/>
            <person name="Dorrance A.E."/>
            <person name="Dou D."/>
            <person name="Dickerman A.W."/>
            <person name="Dubchak I.L."/>
            <person name="Garbelotto M."/>
            <person name="Gijzen M."/>
            <person name="Gordon S.G."/>
            <person name="Govers F."/>
            <person name="Grunwald N.J."/>
            <person name="Huang W."/>
            <person name="Ivors K.L."/>
            <person name="Jones R.W."/>
            <person name="Kamoun S."/>
            <person name="Krampis K."/>
            <person name="Lamour K.H."/>
            <person name="Lee M.K."/>
            <person name="McDonald W.H."/>
            <person name="Medina M."/>
            <person name="Meijer H.J."/>
            <person name="Nordberg E.K."/>
            <person name="Maclean D.J."/>
            <person name="Ospina-Giraldo M.D."/>
            <person name="Morris P.F."/>
            <person name="Phuntumart V."/>
            <person name="Putnam N.H."/>
            <person name="Rash S."/>
            <person name="Rose J.K."/>
            <person name="Sakihama Y."/>
            <person name="Salamov A.A."/>
            <person name="Savidor A."/>
            <person name="Scheuring C.F."/>
            <person name="Smith B.M."/>
            <person name="Sobral B.W."/>
            <person name="Terry A."/>
            <person name="Torto-Alalibo T.A."/>
            <person name="Win J."/>
            <person name="Xu Z."/>
            <person name="Zhang H."/>
            <person name="Grigoriev I.V."/>
            <person name="Rokhsar D.S."/>
            <person name="Boore J.L."/>
        </authorList>
    </citation>
    <scope>NUCLEOTIDE SEQUENCE [LARGE SCALE GENOMIC DNA]</scope>
    <source>
        <strain evidence="6 7">P6497</strain>
    </source>
</reference>
<comment type="subcellular location">
    <subcellularLocation>
        <location evidence="1">Secreted</location>
    </subcellularLocation>
</comment>
<keyword evidence="4" id="KW-0843">Virulence</keyword>
<dbReference type="Pfam" id="PF05630">
    <property type="entry name" value="NPP1"/>
    <property type="match status" value="2"/>
</dbReference>
<dbReference type="RefSeq" id="XP_009536469.1">
    <property type="nucleotide sequence ID" value="XM_009538174.1"/>
</dbReference>
<evidence type="ECO:0000256" key="5">
    <source>
        <dbReference type="SAM" id="SignalP"/>
    </source>
</evidence>
<dbReference type="InParanoid" id="G5A8S1"/>